<dbReference type="GO" id="GO:0016285">
    <property type="term" value="F:alanyl aminopeptidase activity"/>
    <property type="evidence" value="ECO:0007669"/>
    <property type="project" value="UniProtKB-EC"/>
</dbReference>
<organism evidence="17 18">
    <name type="scientific">Reinekea forsetii</name>
    <dbReference type="NCBI Taxonomy" id="1336806"/>
    <lineage>
        <taxon>Bacteria</taxon>
        <taxon>Pseudomonadati</taxon>
        <taxon>Pseudomonadota</taxon>
        <taxon>Gammaproteobacteria</taxon>
        <taxon>Oceanospirillales</taxon>
        <taxon>Saccharospirillaceae</taxon>
        <taxon>Reinekea</taxon>
    </lineage>
</organism>
<feature type="domain" description="Peptidase M1 membrane alanine aminopeptidase" evidence="13">
    <location>
        <begin position="228"/>
        <end position="442"/>
    </location>
</feature>
<keyword evidence="8" id="KW-0479">Metal-binding</keyword>
<dbReference type="AlphaFoldDB" id="A0A2K8KU45"/>
<dbReference type="Gene3D" id="2.60.40.1840">
    <property type="match status" value="1"/>
</dbReference>
<dbReference type="NCBIfam" id="TIGR02414">
    <property type="entry name" value="pepN_proteo"/>
    <property type="match status" value="1"/>
</dbReference>
<dbReference type="GO" id="GO:0008237">
    <property type="term" value="F:metallopeptidase activity"/>
    <property type="evidence" value="ECO:0007669"/>
    <property type="project" value="UniProtKB-UniRule"/>
</dbReference>
<evidence type="ECO:0000256" key="9">
    <source>
        <dbReference type="ARBA" id="ARBA00022801"/>
    </source>
</evidence>
<reference evidence="17 18" key="1">
    <citation type="journal article" date="2017" name="Environ. Microbiol.">
        <title>Genomic and physiological analyses of 'Reinekea forsetii' reveal a versatile opportunistic lifestyle during spring algae blooms.</title>
        <authorList>
            <person name="Avci B."/>
            <person name="Hahnke R.L."/>
            <person name="Chafee M."/>
            <person name="Fischer T."/>
            <person name="Gruber-Vodicka H."/>
            <person name="Tegetmeyer H.E."/>
            <person name="Harder J."/>
            <person name="Fuchs B.M."/>
            <person name="Amann R.I."/>
            <person name="Teeling H."/>
        </authorList>
    </citation>
    <scope>NUCLEOTIDE SEQUENCE [LARGE SCALE GENOMIC DNA]</scope>
    <source>
        <strain evidence="17 18">Hel1_31_D35</strain>
    </source>
</reference>
<evidence type="ECO:0000256" key="3">
    <source>
        <dbReference type="ARBA" id="ARBA00010136"/>
    </source>
</evidence>
<dbReference type="KEGG" id="rfo:REIFOR_01270"/>
<dbReference type="Gene3D" id="2.60.40.1730">
    <property type="entry name" value="tricorn interacting facor f3 domain"/>
    <property type="match status" value="1"/>
</dbReference>
<dbReference type="Pfam" id="PF17432">
    <property type="entry name" value="DUF3458_C"/>
    <property type="match status" value="1"/>
</dbReference>
<evidence type="ECO:0000256" key="7">
    <source>
        <dbReference type="ARBA" id="ARBA00022670"/>
    </source>
</evidence>
<gene>
    <name evidence="17" type="ORF">REIFOR_01270</name>
</gene>
<comment type="cofactor">
    <cofactor evidence="2">
        <name>Zn(2+)</name>
        <dbReference type="ChEBI" id="CHEBI:29105"/>
    </cofactor>
</comment>
<evidence type="ECO:0000256" key="5">
    <source>
        <dbReference type="ARBA" id="ARBA00015611"/>
    </source>
</evidence>
<evidence type="ECO:0000256" key="12">
    <source>
        <dbReference type="NCBIfam" id="TIGR02414"/>
    </source>
</evidence>
<name>A0A2K8KU45_9GAMM</name>
<dbReference type="Pfam" id="PF01433">
    <property type="entry name" value="Peptidase_M1"/>
    <property type="match status" value="1"/>
</dbReference>
<dbReference type="EMBL" id="CP011797">
    <property type="protein sequence ID" value="ATX76416.1"/>
    <property type="molecule type" value="Genomic_DNA"/>
</dbReference>
<dbReference type="InterPro" id="IPR038438">
    <property type="entry name" value="PepN_Ig-like_sf"/>
</dbReference>
<dbReference type="GO" id="GO:0006508">
    <property type="term" value="P:proteolysis"/>
    <property type="evidence" value="ECO:0007669"/>
    <property type="project" value="UniProtKB-UniRule"/>
</dbReference>
<comment type="similarity">
    <text evidence="3">Belongs to the peptidase M1 family.</text>
</comment>
<dbReference type="CDD" id="cd09600">
    <property type="entry name" value="M1_APN"/>
    <property type="match status" value="1"/>
</dbReference>
<dbReference type="SUPFAM" id="SSF63737">
    <property type="entry name" value="Leukotriene A4 hydrolase N-terminal domain"/>
    <property type="match status" value="1"/>
</dbReference>
<dbReference type="Gene3D" id="1.10.390.10">
    <property type="entry name" value="Neutral Protease Domain 2"/>
    <property type="match status" value="1"/>
</dbReference>
<evidence type="ECO:0000259" key="16">
    <source>
        <dbReference type="Pfam" id="PF17900"/>
    </source>
</evidence>
<dbReference type="InterPro" id="IPR037144">
    <property type="entry name" value="Peptidase_M1_pepN_C_sf"/>
</dbReference>
<keyword evidence="7" id="KW-0645">Protease</keyword>
<evidence type="ECO:0000259" key="15">
    <source>
        <dbReference type="Pfam" id="PF17432"/>
    </source>
</evidence>
<evidence type="ECO:0000313" key="17">
    <source>
        <dbReference type="EMBL" id="ATX76416.1"/>
    </source>
</evidence>
<dbReference type="Pfam" id="PF11940">
    <property type="entry name" value="DUF3458"/>
    <property type="match status" value="1"/>
</dbReference>
<keyword evidence="6 17" id="KW-0031">Aminopeptidase</keyword>
<dbReference type="GO" id="GO:0008270">
    <property type="term" value="F:zinc ion binding"/>
    <property type="evidence" value="ECO:0007669"/>
    <property type="project" value="InterPro"/>
</dbReference>
<keyword evidence="10" id="KW-0862">Zinc</keyword>
<dbReference type="Pfam" id="PF17900">
    <property type="entry name" value="Peptidase_M1_N"/>
    <property type="match status" value="1"/>
</dbReference>
<proteinExistence type="inferred from homology"/>
<dbReference type="PRINTS" id="PR00756">
    <property type="entry name" value="ALADIPTASE"/>
</dbReference>
<dbReference type="EC" id="3.4.11.2" evidence="4 12"/>
<dbReference type="PANTHER" id="PTHR46322">
    <property type="entry name" value="PUROMYCIN-SENSITIVE AMINOPEPTIDASE"/>
    <property type="match status" value="1"/>
</dbReference>
<keyword evidence="11" id="KW-0482">Metalloprotease</keyword>
<evidence type="ECO:0000256" key="8">
    <source>
        <dbReference type="ARBA" id="ARBA00022723"/>
    </source>
</evidence>
<evidence type="ECO:0000256" key="6">
    <source>
        <dbReference type="ARBA" id="ARBA00022438"/>
    </source>
</evidence>
<evidence type="ECO:0000256" key="4">
    <source>
        <dbReference type="ARBA" id="ARBA00012564"/>
    </source>
</evidence>
<evidence type="ECO:0000256" key="10">
    <source>
        <dbReference type="ARBA" id="ARBA00022833"/>
    </source>
</evidence>
<dbReference type="InterPro" id="IPR027268">
    <property type="entry name" value="Peptidase_M4/M1_CTD_sf"/>
</dbReference>
<evidence type="ECO:0000259" key="14">
    <source>
        <dbReference type="Pfam" id="PF11940"/>
    </source>
</evidence>
<keyword evidence="9 17" id="KW-0378">Hydrolase</keyword>
<accession>A0A2K8KU45</accession>
<comment type="catalytic activity">
    <reaction evidence="1">
        <text>Release of an N-terminal amino acid, Xaa-|-Yaa- from a peptide, amide or arylamide. Xaa is preferably Ala, but may be most amino acids including Pro (slow action). When a terminal hydrophobic residue is followed by a prolyl residue, the two may be released as an intact Xaa-Pro dipeptide.</text>
        <dbReference type="EC" id="3.4.11.2"/>
    </reaction>
</comment>
<dbReference type="OrthoDB" id="100605at2"/>
<feature type="domain" description="Peptidase M1 alanyl aminopeptidase C-terminal" evidence="15">
    <location>
        <begin position="555"/>
        <end position="870"/>
    </location>
</feature>
<dbReference type="RefSeq" id="WP_100256756.1">
    <property type="nucleotide sequence ID" value="NZ_CP011797.1"/>
</dbReference>
<sequence>MRTETPVTIRLKDYQPPAYWIKNCALIIRIFANHTEVDSTLTMVRNGDPSELPALVLDGVEQLIQSLSFDGEAITDYDYQHDRLTVQPTQAEFTFNAVTHIFPNTNTSLEGLYKSGTMVCTQCEAEGFRKITFYLDRPDVMATFSTRIEADQAPFPILLANGNPTASGELEQGRHFATWDDPFAKPAYLFATVAGDLVRRDDAFTTASGRDISLRIFAEPHNAHKTEFALTALKKSMRWDEERFGREYDLDIFMIVASDFFNMGAMENKGLNIFNSAAVLATPETASDDRFERIEGIVAHEYFHNWSGNRVTCRDWFQLSLKEGFTVYRDAEFTSDLHDRAVKRIKDVLFLKNHQFPQDGGPNAHPVQPQEYIEINNFYTVTVYEKGAEIVGMLHTLLGDRPFRQACDLYFERFDGMAVTTDDFVDCMAQISGQDFSQFKRWYTQAGTPIVAIHEDYDANLARYRLSFTQSCPATPGQSDKQPLVIPVKMALLDSTGQALPIDCNGDYNADTQVLTLTEAVTTVTFQHLASQPTPSLFRDFSAPVRVRQALSDPALLLLAQHDDNAFNRFEAVQQVYLDTLLKLTRGELDAIPALVDTVVLSILSDTQLSHALQAVLLSLPSYQQMMDNLDTVDAEAVIVARDRLKLHLAQTYQSHWATLSQTLTSADDYVFTADEVGRRELQGLALYYWVLSGDKFGLNSAEALYRAAQNQTDRLNGLKAVMASPDRDRQQRLLVHFYRHWHQDTQMVETWLALQAGAEGVGVTDILLLMAHDAFDFTNPNKVRSVLGGFTQNFKAFHDIQGDGYNFMSEQIVALNAINPQVAARFVGVFERWRKFAPERSAAMHSALTAVLETESLSPDVLELVQKTLV</sequence>
<dbReference type="PANTHER" id="PTHR46322:SF1">
    <property type="entry name" value="PUROMYCIN-SENSITIVE AMINOPEPTIDASE"/>
    <property type="match status" value="1"/>
</dbReference>
<dbReference type="FunFam" id="2.60.40.1840:FF:000001">
    <property type="entry name" value="Aminopeptidase N"/>
    <property type="match status" value="1"/>
</dbReference>
<evidence type="ECO:0000256" key="1">
    <source>
        <dbReference type="ARBA" id="ARBA00000098"/>
    </source>
</evidence>
<dbReference type="Gene3D" id="3.30.2010.30">
    <property type="match status" value="1"/>
</dbReference>
<dbReference type="InterPro" id="IPR014782">
    <property type="entry name" value="Peptidase_M1_dom"/>
</dbReference>
<dbReference type="InterPro" id="IPR001930">
    <property type="entry name" value="Peptidase_M1"/>
</dbReference>
<dbReference type="InterPro" id="IPR042097">
    <property type="entry name" value="Aminopeptidase_N-like_N_sf"/>
</dbReference>
<evidence type="ECO:0000313" key="18">
    <source>
        <dbReference type="Proteomes" id="UP000229757"/>
    </source>
</evidence>
<dbReference type="SUPFAM" id="SSF55486">
    <property type="entry name" value="Metalloproteases ('zincins'), catalytic domain"/>
    <property type="match status" value="1"/>
</dbReference>
<evidence type="ECO:0000259" key="13">
    <source>
        <dbReference type="Pfam" id="PF01433"/>
    </source>
</evidence>
<dbReference type="Proteomes" id="UP000229757">
    <property type="component" value="Chromosome"/>
</dbReference>
<evidence type="ECO:0000256" key="11">
    <source>
        <dbReference type="ARBA" id="ARBA00023049"/>
    </source>
</evidence>
<dbReference type="InterPro" id="IPR012779">
    <property type="entry name" value="Peptidase_M1_pepN"/>
</dbReference>
<feature type="domain" description="Peptidase M1 alanyl aminopeptidase Ig-like fold" evidence="14">
    <location>
        <begin position="447"/>
        <end position="549"/>
    </location>
</feature>
<evidence type="ECO:0000256" key="2">
    <source>
        <dbReference type="ARBA" id="ARBA00001947"/>
    </source>
</evidence>
<keyword evidence="18" id="KW-1185">Reference proteome</keyword>
<protein>
    <recommendedName>
        <fullName evidence="5 12">Aminopeptidase N</fullName>
        <ecNumber evidence="4 12">3.4.11.2</ecNumber>
    </recommendedName>
</protein>
<dbReference type="InterPro" id="IPR024601">
    <property type="entry name" value="Peptidase_M1_pepN_C"/>
</dbReference>
<feature type="domain" description="Aminopeptidase N-like N-terminal" evidence="16">
    <location>
        <begin position="86"/>
        <end position="189"/>
    </location>
</feature>
<dbReference type="InterPro" id="IPR045357">
    <property type="entry name" value="Aminopeptidase_N-like_N"/>
</dbReference>
<dbReference type="FunFam" id="3.30.2010.30:FF:000002">
    <property type="entry name" value="Putative aminopeptidase N"/>
    <property type="match status" value="1"/>
</dbReference>
<dbReference type="Gene3D" id="1.25.50.10">
    <property type="entry name" value="Peptidase M1, alanyl aminopeptidase, C-terminal domain"/>
    <property type="match status" value="1"/>
</dbReference>
<dbReference type="InterPro" id="IPR035414">
    <property type="entry name" value="Peptidase_M1_pepN_Ig-like"/>
</dbReference>